<proteinExistence type="inferred from homology"/>
<dbReference type="GO" id="GO:0003824">
    <property type="term" value="F:catalytic activity"/>
    <property type="evidence" value="ECO:0007669"/>
    <property type="project" value="UniProtKB-ARBA"/>
</dbReference>
<dbReference type="Gene3D" id="3.90.226.10">
    <property type="entry name" value="2-enoyl-CoA Hydratase, Chain A, domain 1"/>
    <property type="match status" value="1"/>
</dbReference>
<evidence type="ECO:0000313" key="3">
    <source>
        <dbReference type="Proteomes" id="UP000630353"/>
    </source>
</evidence>
<dbReference type="RefSeq" id="WP_229837462.1">
    <property type="nucleotide sequence ID" value="NZ_BMZS01000012.1"/>
</dbReference>
<sequence>MSESYGNGTVLCGVDRRGVATVTLNRPERNNAYNGDVIGGLLEAFGRLGDDDAVRVVTIRGNGRHFQAGADLGWLKEIGRLSPEENVVVSRRTASAIRGLTEFPKPTVALVHGGCFGGGTGIVAAADVVIASDDAIFAITEARWGVMAGIIVPHLNAAIGVRNVRRYGLTCERFGAAEAQAMGLVHQVCPEGRLDAAAAPVIDALLMSAPDATAQTKRRALVEAGLMLSDEHFEALIVEHSAKRQTDEAVEGLASFLEKRPPAWYPGPAEGL</sequence>
<evidence type="ECO:0000256" key="1">
    <source>
        <dbReference type="ARBA" id="ARBA00005254"/>
    </source>
</evidence>
<dbReference type="InterPro" id="IPR029045">
    <property type="entry name" value="ClpP/crotonase-like_dom_sf"/>
</dbReference>
<dbReference type="PANTHER" id="PTHR42964:SF1">
    <property type="entry name" value="POLYKETIDE BIOSYNTHESIS ENOYL-COA HYDRATASE PKSH-RELATED"/>
    <property type="match status" value="1"/>
</dbReference>
<dbReference type="Proteomes" id="UP000630353">
    <property type="component" value="Unassembled WGS sequence"/>
</dbReference>
<dbReference type="CDD" id="cd06558">
    <property type="entry name" value="crotonase-like"/>
    <property type="match status" value="1"/>
</dbReference>
<dbReference type="InterPro" id="IPR014748">
    <property type="entry name" value="Enoyl-CoA_hydra_C"/>
</dbReference>
<name>A0A918XX55_9PROT</name>
<dbReference type="InterPro" id="IPR001753">
    <property type="entry name" value="Enoyl-CoA_hydra/iso"/>
</dbReference>
<organism evidence="2 3">
    <name type="scientific">Thalassobaculum fulvum</name>
    <dbReference type="NCBI Taxonomy" id="1633335"/>
    <lineage>
        <taxon>Bacteria</taxon>
        <taxon>Pseudomonadati</taxon>
        <taxon>Pseudomonadota</taxon>
        <taxon>Alphaproteobacteria</taxon>
        <taxon>Rhodospirillales</taxon>
        <taxon>Thalassobaculaceae</taxon>
        <taxon>Thalassobaculum</taxon>
    </lineage>
</organism>
<comment type="similarity">
    <text evidence="1">Belongs to the enoyl-CoA hydratase/isomerase family.</text>
</comment>
<dbReference type="EMBL" id="BMZS01000012">
    <property type="protein sequence ID" value="GHD60671.1"/>
    <property type="molecule type" value="Genomic_DNA"/>
</dbReference>
<gene>
    <name evidence="2" type="ORF">GCM10017083_46880</name>
</gene>
<protein>
    <submittedName>
        <fullName evidence="2">Enoyl-CoA hydratase</fullName>
    </submittedName>
</protein>
<dbReference type="InterPro" id="IPR051683">
    <property type="entry name" value="Enoyl-CoA_Hydratase/Isomerase"/>
</dbReference>
<evidence type="ECO:0000313" key="2">
    <source>
        <dbReference type="EMBL" id="GHD60671.1"/>
    </source>
</evidence>
<reference evidence="2" key="1">
    <citation type="journal article" date="2014" name="Int. J. Syst. Evol. Microbiol.">
        <title>Complete genome sequence of Corynebacterium casei LMG S-19264T (=DSM 44701T), isolated from a smear-ripened cheese.</title>
        <authorList>
            <consortium name="US DOE Joint Genome Institute (JGI-PGF)"/>
            <person name="Walter F."/>
            <person name="Albersmeier A."/>
            <person name="Kalinowski J."/>
            <person name="Ruckert C."/>
        </authorList>
    </citation>
    <scope>NUCLEOTIDE SEQUENCE</scope>
    <source>
        <strain evidence="2">KCTC 42651</strain>
    </source>
</reference>
<reference evidence="2" key="2">
    <citation type="submission" date="2020-09" db="EMBL/GenBank/DDBJ databases">
        <authorList>
            <person name="Sun Q."/>
            <person name="Kim S."/>
        </authorList>
    </citation>
    <scope>NUCLEOTIDE SEQUENCE</scope>
    <source>
        <strain evidence="2">KCTC 42651</strain>
    </source>
</reference>
<dbReference type="PANTHER" id="PTHR42964">
    <property type="entry name" value="ENOYL-COA HYDRATASE"/>
    <property type="match status" value="1"/>
</dbReference>
<dbReference type="AlphaFoldDB" id="A0A918XX55"/>
<dbReference type="Gene3D" id="1.10.12.10">
    <property type="entry name" value="Lyase 2-enoyl-coa Hydratase, Chain A, domain 2"/>
    <property type="match status" value="1"/>
</dbReference>
<accession>A0A918XX55</accession>
<dbReference type="GO" id="GO:0008300">
    <property type="term" value="P:isoprenoid catabolic process"/>
    <property type="evidence" value="ECO:0007669"/>
    <property type="project" value="TreeGrafter"/>
</dbReference>
<dbReference type="SUPFAM" id="SSF52096">
    <property type="entry name" value="ClpP/crotonase"/>
    <property type="match status" value="1"/>
</dbReference>
<comment type="caution">
    <text evidence="2">The sequence shown here is derived from an EMBL/GenBank/DDBJ whole genome shotgun (WGS) entry which is preliminary data.</text>
</comment>
<dbReference type="Pfam" id="PF00378">
    <property type="entry name" value="ECH_1"/>
    <property type="match status" value="1"/>
</dbReference>
<keyword evidence="3" id="KW-1185">Reference proteome</keyword>